<accession>A0A6A6TTF2</accession>
<dbReference type="GO" id="GO:0050660">
    <property type="term" value="F:flavin adenine dinucleotide binding"/>
    <property type="evidence" value="ECO:0007669"/>
    <property type="project" value="TreeGrafter"/>
</dbReference>
<dbReference type="SUPFAM" id="SSF51905">
    <property type="entry name" value="FAD/NAD(P)-binding domain"/>
    <property type="match status" value="1"/>
</dbReference>
<dbReference type="PANTHER" id="PTHR43539:SF68">
    <property type="entry name" value="FLAVIN-BINDING MONOOXYGENASE-LIKE PROTEIN (AFU_ORTHOLOGUE AFUA_4G09220)"/>
    <property type="match status" value="1"/>
</dbReference>
<reference evidence="2" key="1">
    <citation type="journal article" date="2020" name="Stud. Mycol.">
        <title>101 Dothideomycetes genomes: a test case for predicting lifestyles and emergence of pathogens.</title>
        <authorList>
            <person name="Haridas S."/>
            <person name="Albert R."/>
            <person name="Binder M."/>
            <person name="Bloem J."/>
            <person name="Labutti K."/>
            <person name="Salamov A."/>
            <person name="Andreopoulos B."/>
            <person name="Baker S."/>
            <person name="Barry K."/>
            <person name="Bills G."/>
            <person name="Bluhm B."/>
            <person name="Cannon C."/>
            <person name="Castanera R."/>
            <person name="Culley D."/>
            <person name="Daum C."/>
            <person name="Ezra D."/>
            <person name="Gonzalez J."/>
            <person name="Henrissat B."/>
            <person name="Kuo A."/>
            <person name="Liang C."/>
            <person name="Lipzen A."/>
            <person name="Lutzoni F."/>
            <person name="Magnuson J."/>
            <person name="Mondo S."/>
            <person name="Nolan M."/>
            <person name="Ohm R."/>
            <person name="Pangilinan J."/>
            <person name="Park H.-J."/>
            <person name="Ramirez L."/>
            <person name="Alfaro M."/>
            <person name="Sun H."/>
            <person name="Tritt A."/>
            <person name="Yoshinaga Y."/>
            <person name="Zwiers L.-H."/>
            <person name="Turgeon B."/>
            <person name="Goodwin S."/>
            <person name="Spatafora J."/>
            <person name="Crous P."/>
            <person name="Grigoriev I."/>
        </authorList>
    </citation>
    <scope>NUCLEOTIDE SEQUENCE</scope>
    <source>
        <strain evidence="2">CBS 115976</strain>
    </source>
</reference>
<dbReference type="Gene3D" id="3.50.50.60">
    <property type="entry name" value="FAD/NAD(P)-binding domain"/>
    <property type="match status" value="1"/>
</dbReference>
<dbReference type="GO" id="GO:0004497">
    <property type="term" value="F:monooxygenase activity"/>
    <property type="evidence" value="ECO:0007669"/>
    <property type="project" value="TreeGrafter"/>
</dbReference>
<organism evidence="2 3">
    <name type="scientific">Microthyrium microscopicum</name>
    <dbReference type="NCBI Taxonomy" id="703497"/>
    <lineage>
        <taxon>Eukaryota</taxon>
        <taxon>Fungi</taxon>
        <taxon>Dikarya</taxon>
        <taxon>Ascomycota</taxon>
        <taxon>Pezizomycotina</taxon>
        <taxon>Dothideomycetes</taxon>
        <taxon>Dothideomycetes incertae sedis</taxon>
        <taxon>Microthyriales</taxon>
        <taxon>Microthyriaceae</taxon>
        <taxon>Microthyrium</taxon>
    </lineage>
</organism>
<dbReference type="PANTHER" id="PTHR43539">
    <property type="entry name" value="FLAVIN-BINDING MONOOXYGENASE-LIKE PROTEIN (AFU_ORTHOLOGUE AFUA_4G09220)"/>
    <property type="match status" value="1"/>
</dbReference>
<dbReference type="AlphaFoldDB" id="A0A6A6TTF2"/>
<gene>
    <name evidence="2" type="ORF">BT63DRAFT_407943</name>
</gene>
<keyword evidence="3" id="KW-1185">Reference proteome</keyword>
<dbReference type="InterPro" id="IPR036188">
    <property type="entry name" value="FAD/NAD-bd_sf"/>
</dbReference>
<evidence type="ECO:0000313" key="2">
    <source>
        <dbReference type="EMBL" id="KAF2663349.1"/>
    </source>
</evidence>
<proteinExistence type="predicted"/>
<dbReference type="Proteomes" id="UP000799302">
    <property type="component" value="Unassembled WGS sequence"/>
</dbReference>
<dbReference type="InterPro" id="IPR050982">
    <property type="entry name" value="Auxin_biosynth/cation_transpt"/>
</dbReference>
<evidence type="ECO:0000313" key="3">
    <source>
        <dbReference type="Proteomes" id="UP000799302"/>
    </source>
</evidence>
<keyword evidence="1" id="KW-0560">Oxidoreductase</keyword>
<dbReference type="Pfam" id="PF13738">
    <property type="entry name" value="Pyr_redox_3"/>
    <property type="match status" value="1"/>
</dbReference>
<evidence type="ECO:0000256" key="1">
    <source>
        <dbReference type="ARBA" id="ARBA00023002"/>
    </source>
</evidence>
<dbReference type="OrthoDB" id="74360at2759"/>
<protein>
    <submittedName>
        <fullName evidence="2">FAD/NAD(P)-binding domain-containing protein</fullName>
    </submittedName>
</protein>
<name>A0A6A6TTF2_9PEZI</name>
<dbReference type="EMBL" id="MU004246">
    <property type="protein sequence ID" value="KAF2663349.1"/>
    <property type="molecule type" value="Genomic_DNA"/>
</dbReference>
<sequence length="646" mass="71933">MAFNAFTVAALFGVSIVTFCYRHFSLLQRRKVMDTDPEYQRTPAFPADKLPGSLPVCTIDDDVDAALVARTALVHLQHLDSNLLVHDALWRDLCAFTGTLRTFAGAQRIIASWKKLNRLYSPHDFRIIPGARVIRPGPKTQWVEARFQFTMEHNGVQMNCEGLMRLVPKDAFEWKIWTLVTMLKGVPDWGDVDNLDPIAETSKPERTISESPDGSKHYPCVIVGAGFSGLCLAGRLQALGVPYVVIDKIENVGDIWTSRYQSVKMHTSKEHGQFPFKTRIWGADKPYHLDSADLRTGYQKFVDLYGINLQLSTELKIAQYSKSTQTWALDITHQGISSTLSCEHVVFALGTVGTSPRFPSNLSGWDKYKGIIQHSGTFTHARSWTSLKGAVVGSANSGHDIANDMVSSGLASVTMVQRGRTPVLPVEFYSNIYDSIYNDKADIALSDQLSMWAPTSIARLMSMRAISKMAAQDPERYEALERVGFRVEANMDMYSSLYERFGGHYIDVGVSKKIISGEIKMKPAPPGAGLCGFYENGLVFEDGSKLETDVVVFATGFEGNMRHMAEKLVEKDVAEKLEDWWGVDCEGEIRGAWRPMGHPGIWFTGGNVAIARFFSRFLALQIKSQVVGTPFEVYRSSATADSKSRI</sequence>